<accession>A0A8T9QAH2</accession>
<keyword evidence="3" id="KW-1185">Reference proteome</keyword>
<dbReference type="AlphaFoldDB" id="A0A8T9QAH2"/>
<dbReference type="RefSeq" id="WP_244676168.1">
    <property type="nucleotide sequence ID" value="NZ_CP095046.1"/>
</dbReference>
<evidence type="ECO:0000259" key="1">
    <source>
        <dbReference type="Pfam" id="PF18962"/>
    </source>
</evidence>
<organism evidence="2 3">
    <name type="scientific">Hymenobacter cellulosilyticus</name>
    <dbReference type="NCBI Taxonomy" id="2932248"/>
    <lineage>
        <taxon>Bacteria</taxon>
        <taxon>Pseudomonadati</taxon>
        <taxon>Bacteroidota</taxon>
        <taxon>Cytophagia</taxon>
        <taxon>Cytophagales</taxon>
        <taxon>Hymenobacteraceae</taxon>
        <taxon>Hymenobacter</taxon>
    </lineage>
</organism>
<dbReference type="NCBIfam" id="TIGR04183">
    <property type="entry name" value="Por_Secre_tail"/>
    <property type="match status" value="1"/>
</dbReference>
<gene>
    <name evidence="2" type="ORF">MUN79_02105</name>
</gene>
<name>A0A8T9QAH2_9BACT</name>
<dbReference type="EMBL" id="CP095046">
    <property type="protein sequence ID" value="UOQ72810.1"/>
    <property type="molecule type" value="Genomic_DNA"/>
</dbReference>
<proteinExistence type="predicted"/>
<sequence>MERSLGPETGFTTIGQVRGAGTSTRGANYLFRDENAARQGRTLLYYRLRQVDQDGSEHLSPVVVITWKSQFTAALQVYPNPAEEAQRINVRIGTMPAEGARIQVYGNLGSVIWQGPATSQALELPLSTLSKGLYHVVLTDAAGQRLSSQRLVVTGR</sequence>
<dbReference type="KEGG" id="hcu:MUN79_02105"/>
<feature type="domain" description="Secretion system C-terminal sorting" evidence="1">
    <location>
        <begin position="77"/>
        <end position="145"/>
    </location>
</feature>
<dbReference type="Proteomes" id="UP000831796">
    <property type="component" value="Chromosome"/>
</dbReference>
<dbReference type="Pfam" id="PF18962">
    <property type="entry name" value="Por_Secre_tail"/>
    <property type="match status" value="1"/>
</dbReference>
<reference evidence="2" key="1">
    <citation type="submission" date="2022-04" db="EMBL/GenBank/DDBJ databases">
        <title>Hymenobacter sp. isolated from the air.</title>
        <authorList>
            <person name="Won M."/>
            <person name="Lee C.-M."/>
            <person name="Woen H.-Y."/>
            <person name="Kwon S.-W."/>
        </authorList>
    </citation>
    <scope>NUCLEOTIDE SEQUENCE</scope>
    <source>
        <strain evidence="2">5116S-3</strain>
    </source>
</reference>
<protein>
    <submittedName>
        <fullName evidence="2">T9SS type A sorting domain-containing protein</fullName>
    </submittedName>
</protein>
<evidence type="ECO:0000313" key="3">
    <source>
        <dbReference type="Proteomes" id="UP000831796"/>
    </source>
</evidence>
<evidence type="ECO:0000313" key="2">
    <source>
        <dbReference type="EMBL" id="UOQ72810.1"/>
    </source>
</evidence>
<dbReference type="InterPro" id="IPR026444">
    <property type="entry name" value="Secre_tail"/>
</dbReference>